<proteinExistence type="inferred from homology"/>
<evidence type="ECO:0000256" key="11">
    <source>
        <dbReference type="ARBA" id="ARBA00033245"/>
    </source>
</evidence>
<dbReference type="InterPro" id="IPR019998">
    <property type="entry name" value="Membr_insert_YidC"/>
</dbReference>
<feature type="domain" description="Membrane insertase YidC N-terminal" evidence="15">
    <location>
        <begin position="72"/>
        <end position="349"/>
    </location>
</feature>
<feature type="domain" description="Membrane insertase YidC/Oxa/ALB C-terminal" evidence="14">
    <location>
        <begin position="362"/>
        <end position="561"/>
    </location>
</feature>
<keyword evidence="7 13" id="KW-0653">Protein transport</keyword>
<sequence>MDKNRELLNAFIALALSVLIMFFWHFIFPQSNVHQFDDVNNSSLNSTDFSVEQEYLESRDDALLQSSTRTSLLNDTIEGSLSLKGAILDDLSLKNYKVNTNISSPMVSLLSPQSLRDSRFVEFGWIAKDQIKSIFLPSKDTIWSLDPTSNNTNKTFYWDNPMGVRFSLIFSIDNQYMVSIVQKVLNNTNEEINLSSYALIGTHGDNPTTNGPKTNEGVLVALDKKVLRYDYKKLVKHGNVKFDKPASANHNWVAFSDKYWLTALITPLSSSTIDIQAAKDRNNFFKSQISFVTPLVAIKPGEVSSVSSSLFLGAKELSVLDYYASQKKIVLFDRALDFGMLYFITRPLLLLLQFLQKLTHNFGVSILILTVLVKSVMFPLTIKTYISGQKMRILQPKIRELQDRHSGDKMQLNLAMMRLFKEQKTNPLSGCLPLFIQIPVFFALYKVLIVSISMRHAPFFYWIKDLSVPDPINIFILFKYLNINFFNKLSIGILPILLTVTMILQQKFTNGVKATNIDPSQEKVIKMMPYLFLFVFASFPAGLLIYWIWSNMLSILQHFLMLKLHKVK</sequence>
<evidence type="ECO:0000256" key="2">
    <source>
        <dbReference type="ARBA" id="ARBA00010527"/>
    </source>
</evidence>
<reference evidence="16 17" key="1">
    <citation type="submission" date="2024-01" db="EMBL/GenBank/DDBJ databases">
        <authorList>
            <person name="Kunselman E."/>
        </authorList>
    </citation>
    <scope>NUCLEOTIDE SEQUENCE [LARGE SCALE GENOMIC DNA]</scope>
    <source>
        <strain evidence="16">2 abalone samples</strain>
    </source>
</reference>
<evidence type="ECO:0000256" key="3">
    <source>
        <dbReference type="ARBA" id="ARBA00015325"/>
    </source>
</evidence>
<evidence type="ECO:0000256" key="12">
    <source>
        <dbReference type="ARBA" id="ARBA00033342"/>
    </source>
</evidence>
<dbReference type="PRINTS" id="PR01900">
    <property type="entry name" value="YIDCPROTEIN"/>
</dbReference>
<evidence type="ECO:0000256" key="6">
    <source>
        <dbReference type="ARBA" id="ARBA00022692"/>
    </source>
</evidence>
<gene>
    <name evidence="13 16" type="primary">yidC</name>
    <name evidence="16" type="ORF">CAXC1_350022</name>
</gene>
<dbReference type="InterPro" id="IPR001708">
    <property type="entry name" value="YidC/ALB3/OXA1/COX18"/>
</dbReference>
<feature type="transmembrane region" description="Helical" evidence="13">
    <location>
        <begin position="530"/>
        <end position="549"/>
    </location>
</feature>
<evidence type="ECO:0000256" key="9">
    <source>
        <dbReference type="ARBA" id="ARBA00023136"/>
    </source>
</evidence>
<keyword evidence="17" id="KW-1185">Reference proteome</keyword>
<evidence type="ECO:0000313" key="17">
    <source>
        <dbReference type="Proteomes" id="UP001314181"/>
    </source>
</evidence>
<keyword evidence="4 13" id="KW-0813">Transport</keyword>
<comment type="similarity">
    <text evidence="2 13">Belongs to the OXA1/ALB3/YidC family. Type 1 subfamily.</text>
</comment>
<evidence type="ECO:0000256" key="1">
    <source>
        <dbReference type="ARBA" id="ARBA00004429"/>
    </source>
</evidence>
<dbReference type="InterPro" id="IPR038221">
    <property type="entry name" value="YidC_periplasmic_sf"/>
</dbReference>
<comment type="subunit">
    <text evidence="13">Interacts with the Sec translocase complex via SecD. Specifically interacts with transmembrane segments of nascent integral membrane proteins during membrane integration.</text>
</comment>
<dbReference type="Pfam" id="PF02096">
    <property type="entry name" value="60KD_IMP"/>
    <property type="match status" value="1"/>
</dbReference>
<evidence type="ECO:0000256" key="8">
    <source>
        <dbReference type="ARBA" id="ARBA00022989"/>
    </source>
</evidence>
<keyword evidence="10 13" id="KW-0143">Chaperone</keyword>
<keyword evidence="6 13" id="KW-0812">Transmembrane</keyword>
<dbReference type="RefSeq" id="WP_338364576.1">
    <property type="nucleotide sequence ID" value="NZ_CAWVOK010000028.1"/>
</dbReference>
<dbReference type="InterPro" id="IPR028055">
    <property type="entry name" value="YidC/Oxa/ALB_C"/>
</dbReference>
<dbReference type="Pfam" id="PF14849">
    <property type="entry name" value="YidC_periplas"/>
    <property type="match status" value="1"/>
</dbReference>
<evidence type="ECO:0000256" key="10">
    <source>
        <dbReference type="ARBA" id="ARBA00023186"/>
    </source>
</evidence>
<dbReference type="HAMAP" id="MF_01810">
    <property type="entry name" value="YidC_type1"/>
    <property type="match status" value="1"/>
</dbReference>
<comment type="function">
    <text evidence="13">Required for the insertion and/or proper folding and/or complex formation of integral membrane proteins into the membrane. Involved in integration of membrane proteins that insert both dependently and independently of the Sec translocase complex, as well as at least some lipoproteins. Aids folding of multispanning membrane proteins.</text>
</comment>
<evidence type="ECO:0000313" key="16">
    <source>
        <dbReference type="EMBL" id="CAK8163395.1"/>
    </source>
</evidence>
<comment type="subcellular location">
    <subcellularLocation>
        <location evidence="1">Cell inner membrane</location>
        <topology evidence="1">Multi-pass membrane protein</topology>
    </subcellularLocation>
    <subcellularLocation>
        <location evidence="13">Cell membrane</location>
        <topology evidence="13">Multi-pass membrane protein</topology>
    </subcellularLocation>
</comment>
<feature type="transmembrane region" description="Helical" evidence="13">
    <location>
        <begin position="7"/>
        <end position="27"/>
    </location>
</feature>
<dbReference type="CDD" id="cd20070">
    <property type="entry name" value="5TM_YidC_Alb3"/>
    <property type="match status" value="1"/>
</dbReference>
<feature type="transmembrane region" description="Helical" evidence="13">
    <location>
        <begin position="427"/>
        <end position="452"/>
    </location>
</feature>
<keyword evidence="5 13" id="KW-1003">Cell membrane</keyword>
<feature type="transmembrane region" description="Helical" evidence="13">
    <location>
        <begin position="362"/>
        <end position="382"/>
    </location>
</feature>
<comment type="caution">
    <text evidence="16">The sequence shown here is derived from an EMBL/GenBank/DDBJ whole genome shotgun (WGS) entry which is preliminary data.</text>
</comment>
<dbReference type="NCBIfam" id="NF002353">
    <property type="entry name" value="PRK01318.1-4"/>
    <property type="match status" value="1"/>
</dbReference>
<evidence type="ECO:0000256" key="13">
    <source>
        <dbReference type="HAMAP-Rule" id="MF_01810"/>
    </source>
</evidence>
<evidence type="ECO:0000256" key="4">
    <source>
        <dbReference type="ARBA" id="ARBA00022448"/>
    </source>
</evidence>
<dbReference type="PANTHER" id="PTHR12428">
    <property type="entry name" value="OXA1"/>
    <property type="match status" value="1"/>
</dbReference>
<organism evidence="16 17">
    <name type="scientific">Candidatus Xenohaliotis californiensis</name>
    <dbReference type="NCBI Taxonomy" id="84677"/>
    <lineage>
        <taxon>Bacteria</taxon>
        <taxon>Pseudomonadati</taxon>
        <taxon>Pseudomonadota</taxon>
        <taxon>Alphaproteobacteria</taxon>
        <taxon>Rickettsiales</taxon>
        <taxon>Anaplasmataceae</taxon>
        <taxon>Candidatus Xenohaliotis</taxon>
    </lineage>
</organism>
<evidence type="ECO:0000259" key="15">
    <source>
        <dbReference type="Pfam" id="PF14849"/>
    </source>
</evidence>
<keyword evidence="8 13" id="KW-1133">Transmembrane helix</keyword>
<dbReference type="CDD" id="cd19961">
    <property type="entry name" value="EcYidC-like_peri"/>
    <property type="match status" value="1"/>
</dbReference>
<protein>
    <recommendedName>
        <fullName evidence="3 13">Membrane protein insertase YidC</fullName>
    </recommendedName>
    <alternativeName>
        <fullName evidence="12 13">Foldase YidC</fullName>
    </alternativeName>
    <alternativeName>
        <fullName evidence="11 13">Membrane integrase YidC</fullName>
    </alternativeName>
    <alternativeName>
        <fullName evidence="13">Membrane protein YidC</fullName>
    </alternativeName>
</protein>
<dbReference type="NCBIfam" id="TIGR03592">
    <property type="entry name" value="yidC_oxa1_cterm"/>
    <property type="match status" value="1"/>
</dbReference>
<dbReference type="PRINTS" id="PR00701">
    <property type="entry name" value="60KDINNERMP"/>
</dbReference>
<dbReference type="InterPro" id="IPR028053">
    <property type="entry name" value="Membr_insert_YidC_N"/>
</dbReference>
<evidence type="ECO:0000256" key="5">
    <source>
        <dbReference type="ARBA" id="ARBA00022475"/>
    </source>
</evidence>
<name>A0ABM9N903_9RICK</name>
<keyword evidence="9 13" id="KW-0472">Membrane</keyword>
<evidence type="ECO:0000259" key="14">
    <source>
        <dbReference type="Pfam" id="PF02096"/>
    </source>
</evidence>
<evidence type="ECO:0000256" key="7">
    <source>
        <dbReference type="ARBA" id="ARBA00022927"/>
    </source>
</evidence>
<dbReference type="EMBL" id="CAWVOK010000028">
    <property type="protein sequence ID" value="CAK8163395.1"/>
    <property type="molecule type" value="Genomic_DNA"/>
</dbReference>
<dbReference type="InterPro" id="IPR047196">
    <property type="entry name" value="YidC_ALB_C"/>
</dbReference>
<feature type="transmembrane region" description="Helical" evidence="13">
    <location>
        <begin position="485"/>
        <end position="504"/>
    </location>
</feature>
<accession>A0ABM9N903</accession>
<dbReference type="Gene3D" id="2.70.98.90">
    <property type="match status" value="1"/>
</dbReference>
<dbReference type="PANTHER" id="PTHR12428:SF65">
    <property type="entry name" value="CYTOCHROME C OXIDASE ASSEMBLY PROTEIN COX18, MITOCHONDRIAL"/>
    <property type="match status" value="1"/>
</dbReference>
<dbReference type="Proteomes" id="UP001314181">
    <property type="component" value="Unassembled WGS sequence"/>
</dbReference>
<dbReference type="NCBIfam" id="TIGR03593">
    <property type="entry name" value="yidC_nterm"/>
    <property type="match status" value="1"/>
</dbReference>